<name>A0A367QYM0_9NOSO</name>
<dbReference type="InterPro" id="IPR046387">
    <property type="entry name" value="CcmL"/>
</dbReference>
<comment type="subcellular location">
    <subcellularLocation>
        <location evidence="4 7">Carboxysome</location>
    </subcellularLocation>
</comment>
<dbReference type="AlphaFoldDB" id="A0A367QYM0"/>
<dbReference type="Proteomes" id="UP000252107">
    <property type="component" value="Unassembled WGS sequence"/>
</dbReference>
<evidence type="ECO:0000256" key="1">
    <source>
        <dbReference type="ARBA" id="ARBA00022531"/>
    </source>
</evidence>
<comment type="similarity">
    <text evidence="7">Belongs to the CcmL/EutN family. CcmL subfamily.</text>
</comment>
<evidence type="ECO:0000256" key="6">
    <source>
        <dbReference type="ARBA" id="ARBA00024446"/>
    </source>
</evidence>
<keyword evidence="2 7" id="KW-0120">Carbon dioxide fixation</keyword>
<keyword evidence="5 7" id="KW-1282">Carboxysome</keyword>
<dbReference type="Gene3D" id="2.40.50.220">
    <property type="entry name" value="EutN/Ccml"/>
    <property type="match status" value="1"/>
</dbReference>
<evidence type="ECO:0000256" key="2">
    <source>
        <dbReference type="ARBA" id="ARBA00023300"/>
    </source>
</evidence>
<dbReference type="Pfam" id="PF03319">
    <property type="entry name" value="EutN_CcmL"/>
    <property type="match status" value="1"/>
</dbReference>
<dbReference type="PANTHER" id="PTHR36539:SF1">
    <property type="entry name" value="BACTERIAL MICROCOMPARTMENT SHELL VERTEX PROTEIN EUTN"/>
    <property type="match status" value="1"/>
</dbReference>
<accession>A0A367QYM0</accession>
<evidence type="ECO:0000256" key="5">
    <source>
        <dbReference type="ARBA" id="ARBA00023669"/>
    </source>
</evidence>
<sequence length="100" mass="11061">MQIAKVRGTVVSTQKEPSLRGVKLLLLQLVDEEGNFLPKYEVAADSVGAGVDEWVLVSRGSAARQILGNEQRPLDAAVVAIIDTIHLEDRLIYSKKDQYR</sequence>
<evidence type="ECO:0000313" key="9">
    <source>
        <dbReference type="Proteomes" id="UP000252107"/>
    </source>
</evidence>
<dbReference type="HAMAP" id="MF_00858">
    <property type="entry name" value="CcmL"/>
    <property type="match status" value="1"/>
</dbReference>
<keyword evidence="1 7" id="KW-0602">Photosynthesis</keyword>
<comment type="domain">
    <text evidence="7">The tight homopentamer forms a pore with an opening of 4-5 Angstroms in diameter which opens into a wider tunnel at the base of the truncated pyramid. The pore is positively charged.</text>
</comment>
<dbReference type="PROSITE" id="PS51932">
    <property type="entry name" value="BMV"/>
    <property type="match status" value="1"/>
</dbReference>
<dbReference type="PANTHER" id="PTHR36539">
    <property type="entry name" value="ETHANOLAMINE UTILIZATION PROTEIN EUTN"/>
    <property type="match status" value="1"/>
</dbReference>
<dbReference type="GO" id="GO:0015979">
    <property type="term" value="P:photosynthesis"/>
    <property type="evidence" value="ECO:0007669"/>
    <property type="project" value="UniProtKB-KW"/>
</dbReference>
<proteinExistence type="inferred from homology"/>
<reference evidence="8" key="1">
    <citation type="submission" date="2016-04" db="EMBL/GenBank/DDBJ databases">
        <authorList>
            <person name="Tabuchi Yagui T.R."/>
        </authorList>
    </citation>
    <scope>NUCLEOTIDE SEQUENCE [LARGE SCALE GENOMIC DNA]</scope>
    <source>
        <strain evidence="8">NIES-26</strain>
    </source>
</reference>
<dbReference type="InterPro" id="IPR036677">
    <property type="entry name" value="EutN_CcmL_sf"/>
</dbReference>
<dbReference type="CDD" id="cd01614">
    <property type="entry name" value="EutN_CcmL"/>
    <property type="match status" value="1"/>
</dbReference>
<dbReference type="GO" id="GO:0015977">
    <property type="term" value="P:carbon fixation"/>
    <property type="evidence" value="ECO:0007669"/>
    <property type="project" value="UniProtKB-UniRule"/>
</dbReference>
<dbReference type="GO" id="GO:0031470">
    <property type="term" value="C:carboxysome"/>
    <property type="evidence" value="ECO:0007669"/>
    <property type="project" value="UniProtKB-SubCell"/>
</dbReference>
<evidence type="ECO:0000256" key="7">
    <source>
        <dbReference type="HAMAP-Rule" id="MF_00858"/>
    </source>
</evidence>
<protein>
    <recommendedName>
        <fullName evidence="7">Carboxysome shell vertex protein CcmL</fullName>
    </recommendedName>
    <alternativeName>
        <fullName evidence="7">Carbon dioxide concentrating mechanism protein CcmL</fullName>
    </alternativeName>
</protein>
<dbReference type="GO" id="GO:0043886">
    <property type="term" value="F:structural constituent of carboxysome shell"/>
    <property type="evidence" value="ECO:0007669"/>
    <property type="project" value="UniProtKB-UniRule"/>
</dbReference>
<comment type="subunit">
    <text evidence="7">Homopentamer. Interacts with full-length CcmM.</text>
</comment>
<comment type="caution">
    <text evidence="8">The sequence shown here is derived from an EMBL/GenBank/DDBJ whole genome shotgun (WGS) entry which is preliminary data.</text>
</comment>
<keyword evidence="9" id="KW-1185">Reference proteome</keyword>
<comment type="function">
    <text evidence="3 7">Probably forms vertices in the carboxysome, a polyhedral inclusion where RuBisCO (ribulose bisphosphate carboxylase, rbcL-rbcS) is sequestered. Has been modeled to induce curvature upon insertion into an otherwise flat hexagonal molecular layer of CcmK subunits.</text>
</comment>
<organism evidence="8 9">
    <name type="scientific">Nostoc minutum NIES-26</name>
    <dbReference type="NCBI Taxonomy" id="1844469"/>
    <lineage>
        <taxon>Bacteria</taxon>
        <taxon>Bacillati</taxon>
        <taxon>Cyanobacteriota</taxon>
        <taxon>Cyanophyceae</taxon>
        <taxon>Nostocales</taxon>
        <taxon>Nostocaceae</taxon>
        <taxon>Nostoc</taxon>
    </lineage>
</organism>
<dbReference type="EMBL" id="LXQD01000294">
    <property type="protein sequence ID" value="RCJ29245.1"/>
    <property type="molecule type" value="Genomic_DNA"/>
</dbReference>
<evidence type="ECO:0000313" key="8">
    <source>
        <dbReference type="EMBL" id="RCJ29245.1"/>
    </source>
</evidence>
<dbReference type="InterPro" id="IPR004992">
    <property type="entry name" value="EutN_CcmL"/>
</dbReference>
<keyword evidence="6" id="KW-1283">Bacterial microcompartment</keyword>
<dbReference type="SUPFAM" id="SSF159133">
    <property type="entry name" value="EutN/CcmL-like"/>
    <property type="match status" value="1"/>
</dbReference>
<evidence type="ECO:0000256" key="4">
    <source>
        <dbReference type="ARBA" id="ARBA00023587"/>
    </source>
</evidence>
<gene>
    <name evidence="7" type="primary">ccmL</name>
    <name evidence="8" type="ORF">A6770_22600</name>
</gene>
<evidence type="ECO:0000256" key="3">
    <source>
        <dbReference type="ARBA" id="ARBA00023569"/>
    </source>
</evidence>